<sequence length="301" mass="32809">MTALRYVNPPHVSYRSPRKGFTLLEVLLAIALSTVLLALLASGINIYLIRVDASRSTVEQAQLARGVLKAISDDLRNVAVVYEQDTTSAEAVAQAQALFDVDEADADVSQDDLESMAGDAGDAVSERAYVGIAGDSVSVQADINRVRPAFSFLAESPEQPLLMSYESPGINTVRYYLTAEGLVREELPRDRRLFEEQQGRDEAWQLNRRVLAAEATELLIRYHDGEQSVDQWDIDEREGVLPVAVQITIGLNSTAEAETEQDAQQAEVTYYTLTIPMPPPLEEAETDEADATGTTSTGGGS</sequence>
<reference evidence="3 4" key="1">
    <citation type="submission" date="2019-02" db="EMBL/GenBank/DDBJ databases">
        <title>Deep-cultivation of Planctomycetes and their phenomic and genomic characterization uncovers novel biology.</title>
        <authorList>
            <person name="Wiegand S."/>
            <person name="Jogler M."/>
            <person name="Boedeker C."/>
            <person name="Pinto D."/>
            <person name="Vollmers J."/>
            <person name="Rivas-Marin E."/>
            <person name="Kohn T."/>
            <person name="Peeters S.H."/>
            <person name="Heuer A."/>
            <person name="Rast P."/>
            <person name="Oberbeckmann S."/>
            <person name="Bunk B."/>
            <person name="Jeske O."/>
            <person name="Meyerdierks A."/>
            <person name="Storesund J.E."/>
            <person name="Kallscheuer N."/>
            <person name="Luecker S."/>
            <person name="Lage O.M."/>
            <person name="Pohl T."/>
            <person name="Merkel B.J."/>
            <person name="Hornburger P."/>
            <person name="Mueller R.-W."/>
            <person name="Bruemmer F."/>
            <person name="Labrenz M."/>
            <person name="Spormann A.M."/>
            <person name="Op Den Camp H."/>
            <person name="Overmann J."/>
            <person name="Amann R."/>
            <person name="Jetten M.S.M."/>
            <person name="Mascher T."/>
            <person name="Medema M.H."/>
            <person name="Devos D.P."/>
            <person name="Kaster A.-K."/>
            <person name="Ovreas L."/>
            <person name="Rohde M."/>
            <person name="Galperin M.Y."/>
            <person name="Jogler C."/>
        </authorList>
    </citation>
    <scope>NUCLEOTIDE SEQUENCE [LARGE SCALE GENOMIC DNA]</scope>
    <source>
        <strain evidence="3 4">Pla123a</strain>
    </source>
</reference>
<keyword evidence="2" id="KW-0472">Membrane</keyword>
<feature type="region of interest" description="Disordered" evidence="1">
    <location>
        <begin position="277"/>
        <end position="301"/>
    </location>
</feature>
<dbReference type="SUPFAM" id="SSF54523">
    <property type="entry name" value="Pili subunits"/>
    <property type="match status" value="1"/>
</dbReference>
<evidence type="ECO:0000256" key="1">
    <source>
        <dbReference type="SAM" id="MobiDB-lite"/>
    </source>
</evidence>
<dbReference type="RefSeq" id="WP_146591016.1">
    <property type="nucleotide sequence ID" value="NZ_SJPO01000013.1"/>
</dbReference>
<dbReference type="NCBIfam" id="TIGR02532">
    <property type="entry name" value="IV_pilin_GFxxxE"/>
    <property type="match status" value="1"/>
</dbReference>
<evidence type="ECO:0000313" key="4">
    <source>
        <dbReference type="Proteomes" id="UP000318478"/>
    </source>
</evidence>
<dbReference type="EMBL" id="SJPO01000013">
    <property type="protein sequence ID" value="TWT67010.1"/>
    <property type="molecule type" value="Genomic_DNA"/>
</dbReference>
<proteinExistence type="predicted"/>
<organism evidence="3 4">
    <name type="scientific">Posidoniimonas polymericola</name>
    <dbReference type="NCBI Taxonomy" id="2528002"/>
    <lineage>
        <taxon>Bacteria</taxon>
        <taxon>Pseudomonadati</taxon>
        <taxon>Planctomycetota</taxon>
        <taxon>Planctomycetia</taxon>
        <taxon>Pirellulales</taxon>
        <taxon>Lacipirellulaceae</taxon>
        <taxon>Posidoniimonas</taxon>
    </lineage>
</organism>
<keyword evidence="2" id="KW-1133">Transmembrane helix</keyword>
<dbReference type="PROSITE" id="PS00409">
    <property type="entry name" value="PROKAR_NTER_METHYL"/>
    <property type="match status" value="1"/>
</dbReference>
<accession>A0A5C5XVT4</accession>
<evidence type="ECO:0008006" key="5">
    <source>
        <dbReference type="Google" id="ProtNLM"/>
    </source>
</evidence>
<dbReference type="InterPro" id="IPR012902">
    <property type="entry name" value="N_methyl_site"/>
</dbReference>
<feature type="transmembrane region" description="Helical" evidence="2">
    <location>
        <begin position="21"/>
        <end position="48"/>
    </location>
</feature>
<dbReference type="AlphaFoldDB" id="A0A5C5XVT4"/>
<protein>
    <recommendedName>
        <fullName evidence="5">Pseudopilin GspJ</fullName>
    </recommendedName>
</protein>
<comment type="caution">
    <text evidence="3">The sequence shown here is derived from an EMBL/GenBank/DDBJ whole genome shotgun (WGS) entry which is preliminary data.</text>
</comment>
<gene>
    <name evidence="3" type="ORF">Pla123a_44390</name>
</gene>
<evidence type="ECO:0000313" key="3">
    <source>
        <dbReference type="EMBL" id="TWT67010.1"/>
    </source>
</evidence>
<evidence type="ECO:0000256" key="2">
    <source>
        <dbReference type="SAM" id="Phobius"/>
    </source>
</evidence>
<dbReference type="OrthoDB" id="9812770at2"/>
<dbReference type="InterPro" id="IPR045584">
    <property type="entry name" value="Pilin-like"/>
</dbReference>
<keyword evidence="2" id="KW-0812">Transmembrane</keyword>
<name>A0A5C5XVT4_9BACT</name>
<dbReference type="Pfam" id="PF07963">
    <property type="entry name" value="N_methyl"/>
    <property type="match status" value="1"/>
</dbReference>
<dbReference type="Proteomes" id="UP000318478">
    <property type="component" value="Unassembled WGS sequence"/>
</dbReference>
<keyword evidence="4" id="KW-1185">Reference proteome</keyword>